<dbReference type="GO" id="GO:0061564">
    <property type="term" value="P:axon development"/>
    <property type="evidence" value="ECO:0007669"/>
    <property type="project" value="UniProtKB-ARBA"/>
</dbReference>
<dbReference type="InterPro" id="IPR036860">
    <property type="entry name" value="SH2_dom_sf"/>
</dbReference>
<dbReference type="InterPro" id="IPR001245">
    <property type="entry name" value="Ser-Thr/Tyr_kinase_cat_dom"/>
</dbReference>
<comment type="catalytic activity">
    <reaction evidence="9 11">
        <text>L-tyrosyl-[protein] + ATP = O-phospho-L-tyrosyl-[protein] + ADP + H(+)</text>
        <dbReference type="Rhea" id="RHEA:10596"/>
        <dbReference type="Rhea" id="RHEA-COMP:10136"/>
        <dbReference type="Rhea" id="RHEA-COMP:20101"/>
        <dbReference type="ChEBI" id="CHEBI:15378"/>
        <dbReference type="ChEBI" id="CHEBI:30616"/>
        <dbReference type="ChEBI" id="CHEBI:46858"/>
        <dbReference type="ChEBI" id="CHEBI:61978"/>
        <dbReference type="ChEBI" id="CHEBI:456216"/>
        <dbReference type="EC" id="2.7.10.2"/>
    </reaction>
</comment>
<evidence type="ECO:0000256" key="3">
    <source>
        <dbReference type="ARBA" id="ARBA00022741"/>
    </source>
</evidence>
<keyword evidence="6" id="KW-0472">Membrane</keyword>
<dbReference type="SUPFAM" id="SSF55550">
    <property type="entry name" value="SH2 domain"/>
    <property type="match status" value="1"/>
</dbReference>
<name>A0A0B1TBI8_OESDE</name>
<dbReference type="PANTHER" id="PTHR24418">
    <property type="entry name" value="TYROSINE-PROTEIN KINASE"/>
    <property type="match status" value="1"/>
</dbReference>
<reference evidence="14 15" key="1">
    <citation type="submission" date="2014-03" db="EMBL/GenBank/DDBJ databases">
        <title>Draft genome of the hookworm Oesophagostomum dentatum.</title>
        <authorList>
            <person name="Mitreva M."/>
        </authorList>
    </citation>
    <scope>NUCLEOTIDE SEQUENCE [LARGE SCALE GENOMIC DNA]</scope>
    <source>
        <strain evidence="14 15">OD-Hann</strain>
    </source>
</reference>
<dbReference type="EMBL" id="KN550140">
    <property type="protein sequence ID" value="KHJ94943.1"/>
    <property type="molecule type" value="Genomic_DNA"/>
</dbReference>
<sequence length="206" mass="23562">MDGVRNREREVVATPHMPWFHSNVSREATERMLHQRADGTFLIRESTNFPGDYTLSMAYRGKVSDICEGMCYLEARQIVHRDLAARNVLLDEELVAKVSDFGLAKRANSPANDNSSGKFPIKWTAPEALRHSNFSTKSDMWSFGVLLWEIFSFGRVPYPRIPIQDVVRHIERGYRMEAPEGCPADVVRILHDAWALQPQDRPSFGQ</sequence>
<keyword evidence="3 11" id="KW-0547">Nucleotide-binding</keyword>
<dbReference type="PROSITE" id="PS50001">
    <property type="entry name" value="SH2"/>
    <property type="match status" value="1"/>
</dbReference>
<gene>
    <name evidence="14" type="ORF">OESDEN_05123</name>
</gene>
<dbReference type="SUPFAM" id="SSF56112">
    <property type="entry name" value="Protein kinase-like (PK-like)"/>
    <property type="match status" value="1"/>
</dbReference>
<dbReference type="GO" id="GO:0012505">
    <property type="term" value="C:endomembrane system"/>
    <property type="evidence" value="ECO:0007669"/>
    <property type="project" value="UniProtKB-SubCell"/>
</dbReference>
<dbReference type="Gene3D" id="3.30.505.10">
    <property type="entry name" value="SH2 domain"/>
    <property type="match status" value="1"/>
</dbReference>
<dbReference type="EC" id="2.7.10.2" evidence="11"/>
<dbReference type="GO" id="GO:0004715">
    <property type="term" value="F:non-membrane spanning protein tyrosine kinase activity"/>
    <property type="evidence" value="ECO:0007669"/>
    <property type="project" value="UniProtKB-EC"/>
</dbReference>
<keyword evidence="7 11" id="KW-0829">Tyrosine-protein kinase</keyword>
<dbReference type="PRINTS" id="PR00109">
    <property type="entry name" value="TYRKINASE"/>
</dbReference>
<organism evidence="14 15">
    <name type="scientific">Oesophagostomum dentatum</name>
    <name type="common">Nodular worm</name>
    <dbReference type="NCBI Taxonomy" id="61180"/>
    <lineage>
        <taxon>Eukaryota</taxon>
        <taxon>Metazoa</taxon>
        <taxon>Ecdysozoa</taxon>
        <taxon>Nematoda</taxon>
        <taxon>Chromadorea</taxon>
        <taxon>Rhabditida</taxon>
        <taxon>Rhabditina</taxon>
        <taxon>Rhabditomorpha</taxon>
        <taxon>Strongyloidea</taxon>
        <taxon>Strongylidae</taxon>
        <taxon>Oesophagostomum</taxon>
    </lineage>
</organism>
<evidence type="ECO:0000256" key="9">
    <source>
        <dbReference type="ARBA" id="ARBA00051245"/>
    </source>
</evidence>
<dbReference type="OrthoDB" id="346907at2759"/>
<dbReference type="InterPro" id="IPR008266">
    <property type="entry name" value="Tyr_kinase_AS"/>
</dbReference>
<dbReference type="PRINTS" id="PR00401">
    <property type="entry name" value="SH2DOMAIN"/>
</dbReference>
<evidence type="ECO:0000259" key="13">
    <source>
        <dbReference type="PROSITE" id="PS50011"/>
    </source>
</evidence>
<evidence type="ECO:0000256" key="5">
    <source>
        <dbReference type="ARBA" id="ARBA00022840"/>
    </source>
</evidence>
<evidence type="ECO:0000313" key="15">
    <source>
        <dbReference type="Proteomes" id="UP000053660"/>
    </source>
</evidence>
<dbReference type="PROSITE" id="PS50011">
    <property type="entry name" value="PROTEIN_KINASE_DOM"/>
    <property type="match status" value="1"/>
</dbReference>
<dbReference type="InterPro" id="IPR000719">
    <property type="entry name" value="Prot_kinase_dom"/>
</dbReference>
<feature type="domain" description="Protein kinase" evidence="13">
    <location>
        <begin position="1"/>
        <end position="206"/>
    </location>
</feature>
<feature type="non-terminal residue" evidence="14">
    <location>
        <position position="206"/>
    </location>
</feature>
<feature type="domain" description="SH2" evidence="12">
    <location>
        <begin position="19"/>
        <end position="80"/>
    </location>
</feature>
<keyword evidence="4 11" id="KW-0418">Kinase</keyword>
<evidence type="ECO:0000313" key="14">
    <source>
        <dbReference type="EMBL" id="KHJ94943.1"/>
    </source>
</evidence>
<dbReference type="InterPro" id="IPR011009">
    <property type="entry name" value="Kinase-like_dom_sf"/>
</dbReference>
<comment type="subcellular location">
    <subcellularLocation>
        <location evidence="1">Endomembrane system</location>
    </subcellularLocation>
</comment>
<evidence type="ECO:0000256" key="2">
    <source>
        <dbReference type="ARBA" id="ARBA00022679"/>
    </source>
</evidence>
<dbReference type="FunFam" id="1.10.510.10:FF:001512">
    <property type="entry name" value="Receptor tyrosine-protein kinase erbB-2"/>
    <property type="match status" value="1"/>
</dbReference>
<dbReference type="PROSITE" id="PS00109">
    <property type="entry name" value="PROTEIN_KINASE_TYR"/>
    <property type="match status" value="1"/>
</dbReference>
<evidence type="ECO:0000256" key="10">
    <source>
        <dbReference type="PROSITE-ProRule" id="PRU00191"/>
    </source>
</evidence>
<dbReference type="SMART" id="SM00219">
    <property type="entry name" value="TyrKc"/>
    <property type="match status" value="1"/>
</dbReference>
<dbReference type="Gene3D" id="1.10.510.10">
    <property type="entry name" value="Transferase(Phosphotransferase) domain 1"/>
    <property type="match status" value="1"/>
</dbReference>
<keyword evidence="15" id="KW-1185">Reference proteome</keyword>
<protein>
    <recommendedName>
        <fullName evidence="11">Tyrosine-protein kinase</fullName>
        <ecNumber evidence="11">2.7.10.2</ecNumber>
    </recommendedName>
</protein>
<dbReference type="GO" id="GO:0048680">
    <property type="term" value="P:positive regulation of axon regeneration"/>
    <property type="evidence" value="ECO:0007669"/>
    <property type="project" value="UniProtKB-ARBA"/>
</dbReference>
<evidence type="ECO:0000256" key="4">
    <source>
        <dbReference type="ARBA" id="ARBA00022777"/>
    </source>
</evidence>
<keyword evidence="10" id="KW-0727">SH2 domain</keyword>
<evidence type="ECO:0000259" key="12">
    <source>
        <dbReference type="PROSITE" id="PS50001"/>
    </source>
</evidence>
<dbReference type="InterPro" id="IPR020635">
    <property type="entry name" value="Tyr_kinase_cat_dom"/>
</dbReference>
<evidence type="ECO:0000256" key="8">
    <source>
        <dbReference type="ARBA" id="ARBA00051243"/>
    </source>
</evidence>
<dbReference type="InterPro" id="IPR000980">
    <property type="entry name" value="SH2"/>
</dbReference>
<evidence type="ECO:0000256" key="11">
    <source>
        <dbReference type="RuleBase" id="RU362096"/>
    </source>
</evidence>
<dbReference type="SMART" id="SM00252">
    <property type="entry name" value="SH2"/>
    <property type="match status" value="1"/>
</dbReference>
<evidence type="ECO:0000256" key="7">
    <source>
        <dbReference type="ARBA" id="ARBA00023137"/>
    </source>
</evidence>
<comment type="catalytic activity">
    <reaction evidence="8">
        <text>L-tyrosyl-[protein] + ATP = O-phospho-L-tyrosyl-[protein] + ADP + H(+)</text>
        <dbReference type="Rhea" id="RHEA:10596"/>
        <dbReference type="Rhea" id="RHEA-COMP:10136"/>
        <dbReference type="Rhea" id="RHEA-COMP:20101"/>
        <dbReference type="ChEBI" id="CHEBI:15378"/>
        <dbReference type="ChEBI" id="CHEBI:30616"/>
        <dbReference type="ChEBI" id="CHEBI:46858"/>
        <dbReference type="ChEBI" id="CHEBI:61978"/>
        <dbReference type="ChEBI" id="CHEBI:456216"/>
        <dbReference type="EC" id="2.7.10.1"/>
    </reaction>
</comment>
<evidence type="ECO:0000256" key="1">
    <source>
        <dbReference type="ARBA" id="ARBA00004308"/>
    </source>
</evidence>
<evidence type="ECO:0000256" key="6">
    <source>
        <dbReference type="ARBA" id="ARBA00023136"/>
    </source>
</evidence>
<accession>A0A0B1TBI8</accession>
<keyword evidence="2 11" id="KW-0808">Transferase</keyword>
<dbReference type="Pfam" id="PF07714">
    <property type="entry name" value="PK_Tyr_Ser-Thr"/>
    <property type="match status" value="1"/>
</dbReference>
<dbReference type="InterPro" id="IPR050198">
    <property type="entry name" value="Non-receptor_tyrosine_kinases"/>
</dbReference>
<dbReference type="GO" id="GO:0005524">
    <property type="term" value="F:ATP binding"/>
    <property type="evidence" value="ECO:0007669"/>
    <property type="project" value="UniProtKB-KW"/>
</dbReference>
<dbReference type="Proteomes" id="UP000053660">
    <property type="component" value="Unassembled WGS sequence"/>
</dbReference>
<dbReference type="AlphaFoldDB" id="A0A0B1TBI8"/>
<comment type="similarity">
    <text evidence="11">Belongs to the protein kinase superfamily. Tyr protein kinase family.</text>
</comment>
<proteinExistence type="inferred from homology"/>
<keyword evidence="5 11" id="KW-0067">ATP-binding</keyword>
<dbReference type="GO" id="GO:0004714">
    <property type="term" value="F:transmembrane receptor protein tyrosine kinase activity"/>
    <property type="evidence" value="ECO:0007669"/>
    <property type="project" value="UniProtKB-EC"/>
</dbReference>